<keyword evidence="2" id="KW-1185">Reference proteome</keyword>
<organism evidence="1 2">
    <name type="scientific">Eggerthella guodeyinii</name>
    <dbReference type="NCBI Taxonomy" id="2690837"/>
    <lineage>
        <taxon>Bacteria</taxon>
        <taxon>Bacillati</taxon>
        <taxon>Actinomycetota</taxon>
        <taxon>Coriobacteriia</taxon>
        <taxon>Eggerthellales</taxon>
        <taxon>Eggerthellaceae</taxon>
        <taxon>Eggerthella</taxon>
    </lineage>
</organism>
<protein>
    <submittedName>
        <fullName evidence="1">Uncharacterized protein</fullName>
    </submittedName>
</protein>
<reference evidence="2" key="1">
    <citation type="submission" date="2019-08" db="EMBL/GenBank/DDBJ databases">
        <title>Arthrobacter sp. nov., isolated from plateau pika and Tibetan wild ass.</title>
        <authorList>
            <person name="Ge Y."/>
        </authorList>
    </citation>
    <scope>NUCLEOTIDE SEQUENCE [LARGE SCALE GENOMIC DNA]</scope>
    <source>
        <strain evidence="2">HF-4214</strain>
    </source>
</reference>
<accession>A0A6N7RLT5</accession>
<dbReference type="EMBL" id="VTFY01000004">
    <property type="protein sequence ID" value="MRX82229.1"/>
    <property type="molecule type" value="Genomic_DNA"/>
</dbReference>
<comment type="caution">
    <text evidence="1">The sequence shown here is derived from an EMBL/GenBank/DDBJ whole genome shotgun (WGS) entry which is preliminary data.</text>
</comment>
<dbReference type="AlphaFoldDB" id="A0A6N7RLT5"/>
<sequence length="81" mass="8904">MSYRSAPDLSCRNGFVEAIKAAGEYIAEHADNLLGEYPALLSDMRITATFEFDSVPCVEVTRAHIVCKPEEYPNGKGGDHQ</sequence>
<dbReference type="Proteomes" id="UP000438093">
    <property type="component" value="Unassembled WGS sequence"/>
</dbReference>
<name>A0A6N7RLT5_9ACTN</name>
<dbReference type="RefSeq" id="WP_154333098.1">
    <property type="nucleotide sequence ID" value="NZ_VTFY01000004.1"/>
</dbReference>
<proteinExistence type="predicted"/>
<gene>
    <name evidence="1" type="ORF">GJG86_06950</name>
</gene>
<evidence type="ECO:0000313" key="1">
    <source>
        <dbReference type="EMBL" id="MRX82229.1"/>
    </source>
</evidence>
<evidence type="ECO:0000313" key="2">
    <source>
        <dbReference type="Proteomes" id="UP000438093"/>
    </source>
</evidence>